<dbReference type="Gene3D" id="3.30.70.360">
    <property type="match status" value="1"/>
</dbReference>
<name>A0A4R3MDQ5_9BURK</name>
<feature type="domain" description="Peptidase M20 dimerisation" evidence="3">
    <location>
        <begin position="198"/>
        <end position="325"/>
    </location>
</feature>
<sequence>MYLTSSSLTTAQTGNPMAWFDAAGNDVAALARHLVGVPSAYPPGDTHLMADAVAQAIADVPEIEVERYCTLPHVTNLVLRLRGNRPGRRLVFNGHMDTFPLVNASRWTADPAGEERNGRLYGLGVSDMKGGIAAILTAMRFLAGHRDLFHGEVVATFVGDEESMGTEGTQWLLENVPHARGDAMISADTGSPYVLRFGEKGMVWLSLLAEGKSAHAAHVHRGDSAIEKLIDVVNELKSLRDFPVQAIPEVVASIDASSVVSEASSGAGESEVLKNVTVTFGTIRGGTLSNLVADQAEATADVRIPVGVAAVAIEARVREIVARHSGVSVNVARRYEPNWTDPQHPVIRSLVSNCEAVLETTPAVNMRVGASDARLYRYAGVPAVVCGLTSYNMGSADEHVDVDELRALAKVFALTALDFLNLPAQ</sequence>
<dbReference type="GO" id="GO:0046872">
    <property type="term" value="F:metal ion binding"/>
    <property type="evidence" value="ECO:0007669"/>
    <property type="project" value="UniProtKB-KW"/>
</dbReference>
<keyword evidence="5" id="KW-1185">Reference proteome</keyword>
<dbReference type="Pfam" id="PF01546">
    <property type="entry name" value="Peptidase_M20"/>
    <property type="match status" value="1"/>
</dbReference>
<dbReference type="Pfam" id="PF07687">
    <property type="entry name" value="M20_dimer"/>
    <property type="match status" value="1"/>
</dbReference>
<accession>A0A4R3MDQ5</accession>
<dbReference type="PANTHER" id="PTHR43808:SF32">
    <property type="entry name" value="ARGE_DAPE-RELATED DEACYLASE"/>
    <property type="match status" value="1"/>
</dbReference>
<gene>
    <name evidence="4" type="ORF">EDC26_102379</name>
</gene>
<comment type="caution">
    <text evidence="4">The sequence shown here is derived from an EMBL/GenBank/DDBJ whole genome shotgun (WGS) entry which is preliminary data.</text>
</comment>
<evidence type="ECO:0000259" key="3">
    <source>
        <dbReference type="Pfam" id="PF07687"/>
    </source>
</evidence>
<keyword evidence="1" id="KW-0479">Metal-binding</keyword>
<dbReference type="InterPro" id="IPR050072">
    <property type="entry name" value="Peptidase_M20A"/>
</dbReference>
<evidence type="ECO:0000313" key="5">
    <source>
        <dbReference type="Proteomes" id="UP000295525"/>
    </source>
</evidence>
<evidence type="ECO:0000256" key="1">
    <source>
        <dbReference type="ARBA" id="ARBA00022723"/>
    </source>
</evidence>
<reference evidence="4 5" key="1">
    <citation type="submission" date="2019-03" db="EMBL/GenBank/DDBJ databases">
        <title>Genomic Encyclopedia of Type Strains, Phase IV (KMG-IV): sequencing the most valuable type-strain genomes for metagenomic binning, comparative biology and taxonomic classification.</title>
        <authorList>
            <person name="Goeker M."/>
        </authorList>
    </citation>
    <scope>NUCLEOTIDE SEQUENCE [LARGE SCALE GENOMIC DNA]</scope>
    <source>
        <strain evidence="4 5">DSM 24591</strain>
    </source>
</reference>
<protein>
    <submittedName>
        <fullName evidence="4">Succinyl-diaminopimelate desuccinylase</fullName>
    </submittedName>
</protein>
<dbReference type="InterPro" id="IPR002933">
    <property type="entry name" value="Peptidase_M20"/>
</dbReference>
<dbReference type="PANTHER" id="PTHR43808">
    <property type="entry name" value="ACETYLORNITHINE DEACETYLASE"/>
    <property type="match status" value="1"/>
</dbReference>
<organism evidence="4 5">
    <name type="scientific">Paralcaligenes ureilyticus</name>
    <dbReference type="NCBI Taxonomy" id="627131"/>
    <lineage>
        <taxon>Bacteria</taxon>
        <taxon>Pseudomonadati</taxon>
        <taxon>Pseudomonadota</taxon>
        <taxon>Betaproteobacteria</taxon>
        <taxon>Burkholderiales</taxon>
        <taxon>Alcaligenaceae</taxon>
        <taxon>Paralcaligenes</taxon>
    </lineage>
</organism>
<dbReference type="InterPro" id="IPR011650">
    <property type="entry name" value="Peptidase_M20_dimer"/>
</dbReference>
<dbReference type="Gene3D" id="3.40.630.10">
    <property type="entry name" value="Zn peptidases"/>
    <property type="match status" value="1"/>
</dbReference>
<proteinExistence type="predicted"/>
<keyword evidence="2" id="KW-0378">Hydrolase</keyword>
<dbReference type="Proteomes" id="UP000295525">
    <property type="component" value="Unassembled WGS sequence"/>
</dbReference>
<dbReference type="GO" id="GO:0016787">
    <property type="term" value="F:hydrolase activity"/>
    <property type="evidence" value="ECO:0007669"/>
    <property type="project" value="UniProtKB-KW"/>
</dbReference>
<dbReference type="InterPro" id="IPR036264">
    <property type="entry name" value="Bact_exopeptidase_dim_dom"/>
</dbReference>
<evidence type="ECO:0000256" key="2">
    <source>
        <dbReference type="ARBA" id="ARBA00022801"/>
    </source>
</evidence>
<evidence type="ECO:0000313" key="4">
    <source>
        <dbReference type="EMBL" id="TCT10419.1"/>
    </source>
</evidence>
<dbReference type="SUPFAM" id="SSF55031">
    <property type="entry name" value="Bacterial exopeptidase dimerisation domain"/>
    <property type="match status" value="1"/>
</dbReference>
<dbReference type="SUPFAM" id="SSF53187">
    <property type="entry name" value="Zn-dependent exopeptidases"/>
    <property type="match status" value="1"/>
</dbReference>
<dbReference type="AlphaFoldDB" id="A0A4R3MDQ5"/>
<dbReference type="EMBL" id="SMAJ01000002">
    <property type="protein sequence ID" value="TCT10419.1"/>
    <property type="molecule type" value="Genomic_DNA"/>
</dbReference>